<keyword evidence="3" id="KW-1185">Reference proteome</keyword>
<name>A0ABX8SIC0_9ACTN</name>
<dbReference type="InterPro" id="IPR051783">
    <property type="entry name" value="NAD(P)-dependent_oxidoreduct"/>
</dbReference>
<evidence type="ECO:0000313" key="3">
    <source>
        <dbReference type="Proteomes" id="UP000887023"/>
    </source>
</evidence>
<organism evidence="2 3">
    <name type="scientific">Skermania pinensis</name>
    <dbReference type="NCBI Taxonomy" id="39122"/>
    <lineage>
        <taxon>Bacteria</taxon>
        <taxon>Bacillati</taxon>
        <taxon>Actinomycetota</taxon>
        <taxon>Actinomycetes</taxon>
        <taxon>Mycobacteriales</taxon>
        <taxon>Gordoniaceae</taxon>
        <taxon>Skermania</taxon>
    </lineage>
</organism>
<dbReference type="EMBL" id="CP079105">
    <property type="protein sequence ID" value="QXQ15436.1"/>
    <property type="molecule type" value="Genomic_DNA"/>
</dbReference>
<dbReference type="Pfam" id="PF01370">
    <property type="entry name" value="Epimerase"/>
    <property type="match status" value="1"/>
</dbReference>
<reference evidence="2" key="1">
    <citation type="submission" date="2021-07" db="EMBL/GenBank/DDBJ databases">
        <title>Candidatus Kaistella beijingensis sp. nov. isolated from a municipal wastewater treatment plant is involved in sludge foaming.</title>
        <authorList>
            <person name="Song Y."/>
            <person name="Liu S.-J."/>
        </authorList>
    </citation>
    <scope>NUCLEOTIDE SEQUENCE</scope>
    <source>
        <strain evidence="2">DSM 43998</strain>
    </source>
</reference>
<proteinExistence type="predicted"/>
<dbReference type="PANTHER" id="PTHR48079:SF6">
    <property type="entry name" value="NAD(P)-BINDING DOMAIN-CONTAINING PROTEIN-RELATED"/>
    <property type="match status" value="1"/>
</dbReference>
<dbReference type="SUPFAM" id="SSF51735">
    <property type="entry name" value="NAD(P)-binding Rossmann-fold domains"/>
    <property type="match status" value="1"/>
</dbReference>
<dbReference type="Proteomes" id="UP000887023">
    <property type="component" value="Chromosome"/>
</dbReference>
<dbReference type="InterPro" id="IPR001509">
    <property type="entry name" value="Epimerase_deHydtase"/>
</dbReference>
<protein>
    <submittedName>
        <fullName evidence="2">NAD-dependent epimerase/dehydratase family protein</fullName>
    </submittedName>
</protein>
<evidence type="ECO:0000313" key="2">
    <source>
        <dbReference type="EMBL" id="QXQ15436.1"/>
    </source>
</evidence>
<accession>A0ABX8SIC0</accession>
<feature type="domain" description="NAD-dependent epimerase/dehydratase" evidence="1">
    <location>
        <begin position="3"/>
        <end position="222"/>
    </location>
</feature>
<gene>
    <name evidence="2" type="ORF">KV203_09100</name>
</gene>
<dbReference type="RefSeq" id="WP_066468129.1">
    <property type="nucleotide sequence ID" value="NZ_CBCRUZ010000001.1"/>
</dbReference>
<evidence type="ECO:0000259" key="1">
    <source>
        <dbReference type="Pfam" id="PF01370"/>
    </source>
</evidence>
<dbReference type="Gene3D" id="3.40.50.720">
    <property type="entry name" value="NAD(P)-binding Rossmann-like Domain"/>
    <property type="match status" value="1"/>
</dbReference>
<sequence>MQVAVTGAAGFLGTNLIAELVARGDEVVAIDRVAPPARPGVRWVVADVLDPQSVRAALAGAEVVYHLVAMITLAQRNDLAWRVNTQGVRVVAEAARAAGVRRLVHCGSVHSFVPETPGGRLDETSRRSSDPALPVYDRSKWQGEVELRAVIEAGLDAVICNPTGIFGPIDPRPLSRINAGLCGAARGRVPVMLAGGFDLVDVRDVATGLIAAAEKGRTGENYLLSGHLVPMLTVSRLAAAAAGVRGPRFALPSALVTPLVAAAEPVLGRFGSDTISRATLSALTSAPAVDGAKAGRELGFTARPIERTVEDLVDYFRRQHLL</sequence>
<dbReference type="PANTHER" id="PTHR48079">
    <property type="entry name" value="PROTEIN YEEZ"/>
    <property type="match status" value="1"/>
</dbReference>
<dbReference type="InterPro" id="IPR036291">
    <property type="entry name" value="NAD(P)-bd_dom_sf"/>
</dbReference>